<feature type="transmembrane region" description="Helical" evidence="1">
    <location>
        <begin position="144"/>
        <end position="164"/>
    </location>
</feature>
<dbReference type="AlphaFoldDB" id="A0A6I4V767"/>
<gene>
    <name evidence="2" type="ORF">GRI43_10245</name>
</gene>
<name>A0A6I4V767_9SPHN</name>
<evidence type="ECO:0000313" key="3">
    <source>
        <dbReference type="Proteomes" id="UP000471435"/>
    </source>
</evidence>
<keyword evidence="1" id="KW-1133">Transmembrane helix</keyword>
<comment type="caution">
    <text evidence="2">The sequence shown here is derived from an EMBL/GenBank/DDBJ whole genome shotgun (WGS) entry which is preliminary data.</text>
</comment>
<feature type="transmembrane region" description="Helical" evidence="1">
    <location>
        <begin position="111"/>
        <end position="132"/>
    </location>
</feature>
<feature type="transmembrane region" description="Helical" evidence="1">
    <location>
        <begin position="176"/>
        <end position="195"/>
    </location>
</feature>
<keyword evidence="1" id="KW-0472">Membrane</keyword>
<keyword evidence="1" id="KW-0812">Transmembrane</keyword>
<dbReference type="Proteomes" id="UP000471435">
    <property type="component" value="Unassembled WGS sequence"/>
</dbReference>
<proteinExistence type="predicted"/>
<keyword evidence="3" id="KW-1185">Reference proteome</keyword>
<feature type="transmembrane region" description="Helical" evidence="1">
    <location>
        <begin position="81"/>
        <end position="99"/>
    </location>
</feature>
<protein>
    <recommendedName>
        <fullName evidence="4">Transmembrane protein</fullName>
    </recommendedName>
</protein>
<accession>A0A6I4V767</accession>
<organism evidence="2 3">
    <name type="scientific">Pontixanthobacter luteolus</name>
    <dbReference type="NCBI Taxonomy" id="295089"/>
    <lineage>
        <taxon>Bacteria</taxon>
        <taxon>Pseudomonadati</taxon>
        <taxon>Pseudomonadota</taxon>
        <taxon>Alphaproteobacteria</taxon>
        <taxon>Sphingomonadales</taxon>
        <taxon>Erythrobacteraceae</taxon>
        <taxon>Pontixanthobacter</taxon>
    </lineage>
</organism>
<feature type="transmembrane region" description="Helical" evidence="1">
    <location>
        <begin position="12"/>
        <end position="29"/>
    </location>
</feature>
<evidence type="ECO:0008006" key="4">
    <source>
        <dbReference type="Google" id="ProtNLM"/>
    </source>
</evidence>
<evidence type="ECO:0000256" key="1">
    <source>
        <dbReference type="SAM" id="Phobius"/>
    </source>
</evidence>
<dbReference type="OrthoDB" id="119964at2"/>
<dbReference type="EMBL" id="WTYP01000002">
    <property type="protein sequence ID" value="MXP47762.1"/>
    <property type="molecule type" value="Genomic_DNA"/>
</dbReference>
<reference evidence="2 3" key="1">
    <citation type="submission" date="2019-12" db="EMBL/GenBank/DDBJ databases">
        <title>Genomic-based taxomic classification of the family Erythrobacteraceae.</title>
        <authorList>
            <person name="Xu L."/>
        </authorList>
    </citation>
    <scope>NUCLEOTIDE SEQUENCE [LARGE SCALE GENOMIC DNA]</scope>
    <source>
        <strain evidence="2 3">SW-109</strain>
    </source>
</reference>
<feature type="transmembrane region" description="Helical" evidence="1">
    <location>
        <begin position="35"/>
        <end position="53"/>
    </location>
</feature>
<evidence type="ECO:0000313" key="2">
    <source>
        <dbReference type="EMBL" id="MXP47762.1"/>
    </source>
</evidence>
<sequence length="203" mass="22276">MAQRPKGRSPFFWGSMIMLSYAVIAGLSITDAIDAPLNFILMIAPAGLMVPLFRSASRRIDQGGSIMCGKGQAQLRYTKRVMICTALYLASFGLMVFFIDQREPSEALRTVLAVPPGLAVIGIFWAVGRLIIEEQDEFVRMLIIRQSLIASGFSLSIASVWGFLEAADVVPHADAYWWPVAWFIGLAIGAVMNRVKFGSWGAV</sequence>